<gene>
    <name evidence="4" type="ORF">HRI_004056100</name>
</gene>
<keyword evidence="5" id="KW-1185">Reference proteome</keyword>
<feature type="region of interest" description="Disordered" evidence="1">
    <location>
        <begin position="512"/>
        <end position="541"/>
    </location>
</feature>
<feature type="region of interest" description="Disordered" evidence="1">
    <location>
        <begin position="620"/>
        <end position="641"/>
    </location>
</feature>
<evidence type="ECO:0000259" key="2">
    <source>
        <dbReference type="Pfam" id="PF11331"/>
    </source>
</evidence>
<dbReference type="InterPro" id="IPR040244">
    <property type="entry name" value="EDR4-like"/>
</dbReference>
<dbReference type="Proteomes" id="UP001165190">
    <property type="component" value="Unassembled WGS sequence"/>
</dbReference>
<feature type="region of interest" description="Disordered" evidence="1">
    <location>
        <begin position="221"/>
        <end position="248"/>
    </location>
</feature>
<dbReference type="InterPro" id="IPR021480">
    <property type="entry name" value="Zinc_ribbon_12"/>
</dbReference>
<dbReference type="InterPro" id="IPR055126">
    <property type="entry name" value="EDR4-like_N"/>
</dbReference>
<evidence type="ECO:0000256" key="1">
    <source>
        <dbReference type="SAM" id="MobiDB-lite"/>
    </source>
</evidence>
<name>A0A9W7J1T3_HIBTR</name>
<dbReference type="GO" id="GO:1900150">
    <property type="term" value="P:regulation of defense response to fungus"/>
    <property type="evidence" value="ECO:0007669"/>
    <property type="project" value="InterPro"/>
</dbReference>
<accession>A0A9W7J1T3</accession>
<feature type="domain" description="Probable zinc-ribbon" evidence="2">
    <location>
        <begin position="437"/>
        <end position="480"/>
    </location>
</feature>
<evidence type="ECO:0008006" key="6">
    <source>
        <dbReference type="Google" id="ProtNLM"/>
    </source>
</evidence>
<comment type="caution">
    <text evidence="4">The sequence shown here is derived from an EMBL/GenBank/DDBJ whole genome shotgun (WGS) entry which is preliminary data.</text>
</comment>
<dbReference type="Pfam" id="PF22910">
    <property type="entry name" value="EDR4-like_1st"/>
    <property type="match status" value="1"/>
</dbReference>
<proteinExistence type="predicted"/>
<feature type="region of interest" description="Disordered" evidence="1">
    <location>
        <begin position="286"/>
        <end position="316"/>
    </location>
</feature>
<feature type="compositionally biased region" description="Polar residues" evidence="1">
    <location>
        <begin position="526"/>
        <end position="537"/>
    </location>
</feature>
<dbReference type="PANTHER" id="PTHR31105">
    <property type="entry name" value="EXTRA-LARGE G-PROTEIN-LIKE"/>
    <property type="match status" value="1"/>
</dbReference>
<dbReference type="OrthoDB" id="2020426at2759"/>
<dbReference type="PANTHER" id="PTHR31105:SF42">
    <property type="entry name" value="OS02G0258300 PROTEIN"/>
    <property type="match status" value="1"/>
</dbReference>
<protein>
    <recommendedName>
        <fullName evidence="6">Zinc-ribbon domain-containing protein</fullName>
    </recommendedName>
</protein>
<evidence type="ECO:0000313" key="5">
    <source>
        <dbReference type="Proteomes" id="UP001165190"/>
    </source>
</evidence>
<evidence type="ECO:0000259" key="3">
    <source>
        <dbReference type="Pfam" id="PF22910"/>
    </source>
</evidence>
<organism evidence="4 5">
    <name type="scientific">Hibiscus trionum</name>
    <name type="common">Flower of an hour</name>
    <dbReference type="NCBI Taxonomy" id="183268"/>
    <lineage>
        <taxon>Eukaryota</taxon>
        <taxon>Viridiplantae</taxon>
        <taxon>Streptophyta</taxon>
        <taxon>Embryophyta</taxon>
        <taxon>Tracheophyta</taxon>
        <taxon>Spermatophyta</taxon>
        <taxon>Magnoliopsida</taxon>
        <taxon>eudicotyledons</taxon>
        <taxon>Gunneridae</taxon>
        <taxon>Pentapetalae</taxon>
        <taxon>rosids</taxon>
        <taxon>malvids</taxon>
        <taxon>Malvales</taxon>
        <taxon>Malvaceae</taxon>
        <taxon>Malvoideae</taxon>
        <taxon>Hibiscus</taxon>
    </lineage>
</organism>
<reference evidence="4" key="1">
    <citation type="submission" date="2023-05" db="EMBL/GenBank/DDBJ databases">
        <title>Genome and transcriptome analyses reveal genes involved in the formation of fine ridges on petal epidermal cells in Hibiscus trionum.</title>
        <authorList>
            <person name="Koshimizu S."/>
            <person name="Masuda S."/>
            <person name="Ishii T."/>
            <person name="Shirasu K."/>
            <person name="Hoshino A."/>
            <person name="Arita M."/>
        </authorList>
    </citation>
    <scope>NUCLEOTIDE SEQUENCE</scope>
    <source>
        <strain evidence="4">Hamamatsu line</strain>
    </source>
</reference>
<sequence>MADEEAKARLVRCPRCDCLIKELPHYSLYRCGSCGVVLRAKKKEEKGSEVSLKGETRRKERIFGEKTSVSSIADKGIGFLDGDDKNVREHRLDHDRTEKRDGYVDDYWAHQRHDHHDTNIGRSKSVNSSRENDFGVYSPRLDNLTRSLRLKDVERYGFGGFYKGSLETIDEGPSTYGDVSAYGYRKPVESFEYLDWPTGVRNFDRNRTRLLQKLDVVKDQQSRSHYMSQRPRELVPSGSIEMSPAHTRSAQYRRVSKLTYSNHKSMNVDEHMQNFYGNFHSVSKHARPETRGDCLSPGMHRRPHDQATHRNPQQRTYGYSSGQYLDFNENLAPYLNREGGLHHLPACSCLYCYDENMKGPLRVQPAGFGNRGSLKDPCSSTFNHYVSSNRVEQHYPPRPPVHLWPSDIDSDIDGFGRRHPRRVVLTSRNKQLCHPIAGGAPFITCYNCSELLRLPRKFRKMMNNEQRLQCGACSTVIVFEMEKKRLITSIPGNPNPTPTKAEETSTKLVTENHTSSHGSFNAGGTIEQSSKESQSPDTVIDWRDSPGSFELLFCSDISPAVSSLPIQELAKNPSSNETVSGYRDRTKPKHQEKVILVKNASQVVSGKDLSPVTTEAGVSFNGYRSSSSSRESLEASKEQNQLKLHKGSKSFLVGLVKKSFRDFSRSNEQPNVFVNGQPISDYVVKKAEKQAGPVHPGNYWYDSRAGFWGVMGQPCSGIIPPFIKEFDYPMPKNCAAGSTGVFINGRELHQKDLELLACKGFPTARDKSYIIEFSGRVVDEDSGTQLYALGKLAPTVEKEKRGFGMRVPGVVE</sequence>
<dbReference type="Pfam" id="PF11331">
    <property type="entry name" value="Zn_ribbon_12"/>
    <property type="match status" value="1"/>
</dbReference>
<dbReference type="EMBL" id="BSYR01000038">
    <property type="protein sequence ID" value="GMJ03869.1"/>
    <property type="molecule type" value="Genomic_DNA"/>
</dbReference>
<dbReference type="AlphaFoldDB" id="A0A9W7J1T3"/>
<feature type="domain" description="Enhanced disease resistance 4-like N-terminal" evidence="3">
    <location>
        <begin position="7"/>
        <end position="40"/>
    </location>
</feature>
<evidence type="ECO:0000313" key="4">
    <source>
        <dbReference type="EMBL" id="GMJ03869.1"/>
    </source>
</evidence>